<proteinExistence type="predicted"/>
<gene>
    <name evidence="1" type="ORF">SMN809_LOCUS26431</name>
</gene>
<feature type="non-terminal residue" evidence="1">
    <location>
        <position position="103"/>
    </location>
</feature>
<evidence type="ECO:0000313" key="1">
    <source>
        <dbReference type="EMBL" id="CAF4308389.1"/>
    </source>
</evidence>
<dbReference type="EMBL" id="CAJOBI010037719">
    <property type="protein sequence ID" value="CAF4308389.1"/>
    <property type="molecule type" value="Genomic_DNA"/>
</dbReference>
<protein>
    <submittedName>
        <fullName evidence="1">Uncharacterized protein</fullName>
    </submittedName>
</protein>
<evidence type="ECO:0000313" key="2">
    <source>
        <dbReference type="Proteomes" id="UP000676336"/>
    </source>
</evidence>
<reference evidence="1" key="1">
    <citation type="submission" date="2021-02" db="EMBL/GenBank/DDBJ databases">
        <authorList>
            <person name="Nowell W R."/>
        </authorList>
    </citation>
    <scope>NUCLEOTIDE SEQUENCE</scope>
</reference>
<name>A0A8S2TTW1_9BILA</name>
<accession>A0A8S2TTW1</accession>
<dbReference type="AlphaFoldDB" id="A0A8S2TTW1"/>
<comment type="caution">
    <text evidence="1">The sequence shown here is derived from an EMBL/GenBank/DDBJ whole genome shotgun (WGS) entry which is preliminary data.</text>
</comment>
<sequence>KNIFICFSIAFVVANYSIRGAAFSSWSSFMSHIYRSDLNLHNDDVHQQQLYNRLLKLFLTPFLPDYTSKSKSASIAKCHAWLILVSTYPKHIDDVLLPFLSFA</sequence>
<feature type="non-terminal residue" evidence="1">
    <location>
        <position position="1"/>
    </location>
</feature>
<organism evidence="1 2">
    <name type="scientific">Rotaria magnacalcarata</name>
    <dbReference type="NCBI Taxonomy" id="392030"/>
    <lineage>
        <taxon>Eukaryota</taxon>
        <taxon>Metazoa</taxon>
        <taxon>Spiralia</taxon>
        <taxon>Gnathifera</taxon>
        <taxon>Rotifera</taxon>
        <taxon>Eurotatoria</taxon>
        <taxon>Bdelloidea</taxon>
        <taxon>Philodinida</taxon>
        <taxon>Philodinidae</taxon>
        <taxon>Rotaria</taxon>
    </lineage>
</organism>
<dbReference type="Proteomes" id="UP000676336">
    <property type="component" value="Unassembled WGS sequence"/>
</dbReference>